<evidence type="ECO:0000313" key="2">
    <source>
        <dbReference type="Proteomes" id="UP000092444"/>
    </source>
</evidence>
<keyword evidence="2" id="KW-1185">Reference proteome</keyword>
<dbReference type="AlphaFoldDB" id="A0A1B0FG05"/>
<dbReference type="EMBL" id="CCAG010017730">
    <property type="status" value="NOT_ANNOTATED_CDS"/>
    <property type="molecule type" value="Genomic_DNA"/>
</dbReference>
<protein>
    <submittedName>
        <fullName evidence="1">Uncharacterized protein</fullName>
    </submittedName>
</protein>
<organism evidence="1 2">
    <name type="scientific">Glossina morsitans morsitans</name>
    <name type="common">Savannah tsetse fly</name>
    <dbReference type="NCBI Taxonomy" id="37546"/>
    <lineage>
        <taxon>Eukaryota</taxon>
        <taxon>Metazoa</taxon>
        <taxon>Ecdysozoa</taxon>
        <taxon>Arthropoda</taxon>
        <taxon>Hexapoda</taxon>
        <taxon>Insecta</taxon>
        <taxon>Pterygota</taxon>
        <taxon>Neoptera</taxon>
        <taxon>Endopterygota</taxon>
        <taxon>Diptera</taxon>
        <taxon>Brachycera</taxon>
        <taxon>Muscomorpha</taxon>
        <taxon>Hippoboscoidea</taxon>
        <taxon>Glossinidae</taxon>
        <taxon>Glossina</taxon>
    </lineage>
</organism>
<accession>A0A1B0FG05</accession>
<dbReference type="EnsemblMetazoa" id="GMOY002674-RA">
    <property type="protein sequence ID" value="GMOY002674-PA"/>
    <property type="gene ID" value="GMOY002674"/>
</dbReference>
<evidence type="ECO:0000313" key="1">
    <source>
        <dbReference type="EnsemblMetazoa" id="GMOY002674-PA"/>
    </source>
</evidence>
<reference evidence="1" key="1">
    <citation type="submission" date="2020-05" db="UniProtKB">
        <authorList>
            <consortium name="EnsemblMetazoa"/>
        </authorList>
    </citation>
    <scope>IDENTIFICATION</scope>
    <source>
        <strain evidence="1">Yale</strain>
    </source>
</reference>
<dbReference type="Proteomes" id="UP000092444">
    <property type="component" value="Unassembled WGS sequence"/>
</dbReference>
<sequence length="19" mass="2375">MKFNSDNSFRKLEEWKSID</sequence>
<name>A0A1B0FG05_GLOMM</name>
<dbReference type="VEuPathDB" id="VectorBase:GMOY002674"/>
<proteinExistence type="predicted"/>